<evidence type="ECO:0008006" key="5">
    <source>
        <dbReference type="Google" id="ProtNLM"/>
    </source>
</evidence>
<dbReference type="InterPro" id="IPR026935">
    <property type="entry name" value="BtrH_N"/>
</dbReference>
<gene>
    <name evidence="3" type="ORF">A6F49_14585</name>
</gene>
<feature type="domain" description="DUF4872" evidence="2">
    <location>
        <begin position="155"/>
        <end position="321"/>
    </location>
</feature>
<evidence type="ECO:0000313" key="4">
    <source>
        <dbReference type="Proteomes" id="UP000078292"/>
    </source>
</evidence>
<comment type="caution">
    <text evidence="3">The sequence shown here is derived from an EMBL/GenBank/DDBJ whole genome shotgun (WGS) entry which is preliminary data.</text>
</comment>
<sequence>MLTGLAGGIGFMVATFAYEELTTATVVLRAHPEPFTDNLLERSGVALERTNTTSANVASKTLDAALEAGRAAMVRVTHGALPWIASDRLELQESIDVVVVGRETDSYLVDGGGLDLGAGDDQQFHRASRDELSHARDKRKADRHWAVSVDPTALQPSIEALTANVRASIQETTARMLGTLPLTGVPSSWLPKFGVQGMRTFAKLLRDERTKRGWPALFADQHRLTTGLEMLQSLAASPRWGGDGGLRGIYAEFLTEAAQLEGLDALEGCIDGYRELAPRWDAFIDVIDPQTSVEDRAQLFRVMAEHLDELADREEQAARKLSDVVAALR</sequence>
<protein>
    <recommendedName>
        <fullName evidence="5">DUF4872 domain-containing protein</fullName>
    </recommendedName>
</protein>
<dbReference type="Proteomes" id="UP000078292">
    <property type="component" value="Unassembled WGS sequence"/>
</dbReference>
<evidence type="ECO:0000259" key="2">
    <source>
        <dbReference type="Pfam" id="PF16169"/>
    </source>
</evidence>
<organism evidence="3 4">
    <name type="scientific">Enteractinococcus helveticum</name>
    <dbReference type="NCBI Taxonomy" id="1837282"/>
    <lineage>
        <taxon>Bacteria</taxon>
        <taxon>Bacillati</taxon>
        <taxon>Actinomycetota</taxon>
        <taxon>Actinomycetes</taxon>
        <taxon>Micrococcales</taxon>
        <taxon>Micrococcaceae</taxon>
    </lineage>
</organism>
<feature type="domain" description="Butirosin biosynthesis protein H N-terminal" evidence="1">
    <location>
        <begin position="1"/>
        <end position="109"/>
    </location>
</feature>
<dbReference type="InterPro" id="IPR032369">
    <property type="entry name" value="DUF4872"/>
</dbReference>
<accession>A0A1B7LXR5</accession>
<dbReference type="Pfam" id="PF14399">
    <property type="entry name" value="BtrH_N"/>
    <property type="match status" value="1"/>
</dbReference>
<keyword evidence="4" id="KW-1185">Reference proteome</keyword>
<evidence type="ECO:0000313" key="3">
    <source>
        <dbReference type="EMBL" id="OAV59964.1"/>
    </source>
</evidence>
<dbReference type="EMBL" id="LXEY01000021">
    <property type="protein sequence ID" value="OAV59964.1"/>
    <property type="molecule type" value="Genomic_DNA"/>
</dbReference>
<evidence type="ECO:0000259" key="1">
    <source>
        <dbReference type="Pfam" id="PF14399"/>
    </source>
</evidence>
<reference evidence="3 4" key="1">
    <citation type="submission" date="2016-04" db="EMBL/GenBank/DDBJ databases">
        <title>First whole genome shotgun sequence of the bacterium Enteractinococcus sp. strain UASWS1574.</title>
        <authorList>
            <person name="Crovadore J."/>
            <person name="Chablais R."/>
            <person name="Lefort F."/>
        </authorList>
    </citation>
    <scope>NUCLEOTIDE SEQUENCE [LARGE SCALE GENOMIC DNA]</scope>
    <source>
        <strain evidence="3 4">UASWS1574</strain>
    </source>
</reference>
<dbReference type="STRING" id="1837282.A6F49_14585"/>
<dbReference type="Pfam" id="PF16169">
    <property type="entry name" value="DUF4872"/>
    <property type="match status" value="1"/>
</dbReference>
<name>A0A1B7LXR5_9MICC</name>
<dbReference type="AlphaFoldDB" id="A0A1B7LXR5"/>
<proteinExistence type="predicted"/>